<dbReference type="EMBL" id="GBXM01092267">
    <property type="protein sequence ID" value="JAH16310.1"/>
    <property type="molecule type" value="Transcribed_RNA"/>
</dbReference>
<name>A0A0E9QJ00_ANGAN</name>
<organism evidence="1">
    <name type="scientific">Anguilla anguilla</name>
    <name type="common">European freshwater eel</name>
    <name type="synonym">Muraena anguilla</name>
    <dbReference type="NCBI Taxonomy" id="7936"/>
    <lineage>
        <taxon>Eukaryota</taxon>
        <taxon>Metazoa</taxon>
        <taxon>Chordata</taxon>
        <taxon>Craniata</taxon>
        <taxon>Vertebrata</taxon>
        <taxon>Euteleostomi</taxon>
        <taxon>Actinopterygii</taxon>
        <taxon>Neopterygii</taxon>
        <taxon>Teleostei</taxon>
        <taxon>Anguilliformes</taxon>
        <taxon>Anguillidae</taxon>
        <taxon>Anguilla</taxon>
    </lineage>
</organism>
<sequence>MQENFICAEVADDTQDSTHFWCAHAALDFP</sequence>
<proteinExistence type="predicted"/>
<accession>A0A0E9QJ00</accession>
<reference evidence="1" key="1">
    <citation type="submission" date="2014-11" db="EMBL/GenBank/DDBJ databases">
        <authorList>
            <person name="Amaro Gonzalez C."/>
        </authorList>
    </citation>
    <scope>NUCLEOTIDE SEQUENCE</scope>
</reference>
<evidence type="ECO:0000313" key="1">
    <source>
        <dbReference type="EMBL" id="JAH16310.1"/>
    </source>
</evidence>
<reference evidence="1" key="2">
    <citation type="journal article" date="2015" name="Fish Shellfish Immunol.">
        <title>Early steps in the European eel (Anguilla anguilla)-Vibrio vulnificus interaction in the gills: Role of the RtxA13 toxin.</title>
        <authorList>
            <person name="Callol A."/>
            <person name="Pajuelo D."/>
            <person name="Ebbesson L."/>
            <person name="Teles M."/>
            <person name="MacKenzie S."/>
            <person name="Amaro C."/>
        </authorList>
    </citation>
    <scope>NUCLEOTIDE SEQUENCE</scope>
</reference>
<protein>
    <submittedName>
        <fullName evidence="1">Uncharacterized protein</fullName>
    </submittedName>
</protein>
<dbReference type="AlphaFoldDB" id="A0A0E9QJ00"/>